<dbReference type="EMBL" id="CP001734">
    <property type="protein sequence ID" value="ACV69099.1"/>
    <property type="molecule type" value="Genomic_DNA"/>
</dbReference>
<dbReference type="PANTHER" id="PTHR30388">
    <property type="entry name" value="ALDEHYDE OXIDOREDUCTASE MOLYBDENUM COFACTOR ASSEMBLY PROTEIN"/>
    <property type="match status" value="1"/>
</dbReference>
<dbReference type="Proteomes" id="UP000001052">
    <property type="component" value="Chromosome"/>
</dbReference>
<dbReference type="KEGG" id="drt:Dret_1815"/>
<evidence type="ECO:0000259" key="2">
    <source>
        <dbReference type="Pfam" id="PF13478"/>
    </source>
</evidence>
<dbReference type="Pfam" id="PF02625">
    <property type="entry name" value="XdhC_CoxI"/>
    <property type="match status" value="1"/>
</dbReference>
<dbReference type="InterPro" id="IPR003777">
    <property type="entry name" value="XdhC_CoxI"/>
</dbReference>
<dbReference type="InterPro" id="IPR036291">
    <property type="entry name" value="NAD(P)-bd_dom_sf"/>
</dbReference>
<dbReference type="eggNOG" id="COG1975">
    <property type="taxonomic scope" value="Bacteria"/>
</dbReference>
<evidence type="ECO:0000313" key="3">
    <source>
        <dbReference type="EMBL" id="ACV69099.1"/>
    </source>
</evidence>
<organism evidence="3 4">
    <name type="scientific">Desulfohalobium retbaense (strain ATCC 49708 / DSM 5692 / JCM 16813 / HR100)</name>
    <dbReference type="NCBI Taxonomy" id="485915"/>
    <lineage>
        <taxon>Bacteria</taxon>
        <taxon>Pseudomonadati</taxon>
        <taxon>Thermodesulfobacteriota</taxon>
        <taxon>Desulfovibrionia</taxon>
        <taxon>Desulfovibrionales</taxon>
        <taxon>Desulfohalobiaceae</taxon>
        <taxon>Desulfohalobium</taxon>
    </lineage>
</organism>
<gene>
    <name evidence="3" type="ordered locus">Dret_1815</name>
</gene>
<dbReference type="Pfam" id="PF13478">
    <property type="entry name" value="XdhC_C"/>
    <property type="match status" value="1"/>
</dbReference>
<accession>C8X3V2</accession>
<feature type="domain" description="XdhC Rossmann" evidence="2">
    <location>
        <begin position="193"/>
        <end position="336"/>
    </location>
</feature>
<evidence type="ECO:0000259" key="1">
    <source>
        <dbReference type="Pfam" id="PF02625"/>
    </source>
</evidence>
<dbReference type="HOGENOM" id="CLU_041115_1_1_7"/>
<keyword evidence="4" id="KW-1185">Reference proteome</keyword>
<dbReference type="STRING" id="485915.Dret_1815"/>
<sequence>MRNVLELIHHELQNNAPVVSAVILSSTGSTPRRTGSRMAIARDGRNQGTVGGGPGEALAQRKAAETFQDKCPCILQLDLTGEQAAEAGMICGGRQDILLEYIAPTQENATFYGSLLQRWDNGQSALLYTAFTSNGAEVGDLSRALETDGLTASAPVQLKETARTKGAQTRLPFLVHEAQHTILIEPLRPSGTVVIAGAGHVGKATADCAALVGYETVVLDDRKEFLHQDRFPPSTVRHQFPDFGHCFNECRITPETAIVIVTRGHVHDKTVLDQALQTPAGYIGMIGSRKKRDAIYAALIEAGWDWKDLERVHCPIGLSIGADTPEEIAVSIVGELIQHRSGGR</sequence>
<dbReference type="OrthoDB" id="9815497at2"/>
<evidence type="ECO:0008006" key="5">
    <source>
        <dbReference type="Google" id="ProtNLM"/>
    </source>
</evidence>
<name>C8X3V2_DESRD</name>
<dbReference type="InterPro" id="IPR052698">
    <property type="entry name" value="MoCofactor_Util/Proc"/>
</dbReference>
<dbReference type="AlphaFoldDB" id="C8X3V2"/>
<dbReference type="RefSeq" id="WP_015752242.1">
    <property type="nucleotide sequence ID" value="NC_013223.1"/>
</dbReference>
<dbReference type="Gene3D" id="3.40.50.720">
    <property type="entry name" value="NAD(P)-binding Rossmann-like Domain"/>
    <property type="match status" value="1"/>
</dbReference>
<reference evidence="3 4" key="2">
    <citation type="journal article" date="2010" name="Stand. Genomic Sci.">
        <title>Complete genome sequence of Desulfohalobium retbaense type strain (HR(100)).</title>
        <authorList>
            <person name="Spring S."/>
            <person name="Nolan M."/>
            <person name="Lapidus A."/>
            <person name="Glavina Del Rio T."/>
            <person name="Copeland A."/>
            <person name="Tice H."/>
            <person name="Cheng J.F."/>
            <person name="Lucas S."/>
            <person name="Land M."/>
            <person name="Chen F."/>
            <person name="Bruce D."/>
            <person name="Goodwin L."/>
            <person name="Pitluck S."/>
            <person name="Ivanova N."/>
            <person name="Mavromatis K."/>
            <person name="Mikhailova N."/>
            <person name="Pati A."/>
            <person name="Chen A."/>
            <person name="Palaniappan K."/>
            <person name="Hauser L."/>
            <person name="Chang Y.J."/>
            <person name="Jeffries C.D."/>
            <person name="Munk C."/>
            <person name="Kiss H."/>
            <person name="Chain P."/>
            <person name="Han C."/>
            <person name="Brettin T."/>
            <person name="Detter J.C."/>
            <person name="Schuler E."/>
            <person name="Goker M."/>
            <person name="Rohde M."/>
            <person name="Bristow J."/>
            <person name="Eisen J.A."/>
            <person name="Markowitz V."/>
            <person name="Hugenholtz P."/>
            <person name="Kyrpides N.C."/>
            <person name="Klenk H.P."/>
        </authorList>
    </citation>
    <scope>NUCLEOTIDE SEQUENCE [LARGE SCALE GENOMIC DNA]</scope>
    <source>
        <strain evidence="3 4">DSM 5692</strain>
    </source>
</reference>
<dbReference type="PANTHER" id="PTHR30388:SF6">
    <property type="entry name" value="XANTHINE DEHYDROGENASE SUBUNIT A-RELATED"/>
    <property type="match status" value="1"/>
</dbReference>
<dbReference type="NCBIfam" id="NF045664">
    <property type="entry name" value="XdhC_rel_AOR"/>
    <property type="match status" value="1"/>
</dbReference>
<proteinExistence type="predicted"/>
<dbReference type="InterPro" id="IPR027051">
    <property type="entry name" value="XdhC_Rossmann_dom"/>
</dbReference>
<dbReference type="SUPFAM" id="SSF51735">
    <property type="entry name" value="NAD(P)-binding Rossmann-fold domains"/>
    <property type="match status" value="1"/>
</dbReference>
<protein>
    <recommendedName>
        <fullName evidence="5">Xanthine dehydrogenase</fullName>
    </recommendedName>
</protein>
<feature type="domain" description="XdhC- CoxI" evidence="1">
    <location>
        <begin position="13"/>
        <end position="76"/>
    </location>
</feature>
<reference evidence="4" key="1">
    <citation type="submission" date="2009-09" db="EMBL/GenBank/DDBJ databases">
        <title>The complete chromosome of Desulfohalobium retbaense DSM 5692.</title>
        <authorList>
            <consortium name="US DOE Joint Genome Institute (JGI-PGF)"/>
            <person name="Lucas S."/>
            <person name="Copeland A."/>
            <person name="Lapidus A."/>
            <person name="Glavina del Rio T."/>
            <person name="Dalin E."/>
            <person name="Tice H."/>
            <person name="Bruce D."/>
            <person name="Goodwin L."/>
            <person name="Pitluck S."/>
            <person name="Kyrpides N."/>
            <person name="Mavromatis K."/>
            <person name="Ivanova N."/>
            <person name="Mikhailova N."/>
            <person name="Munk A.C."/>
            <person name="Brettin T."/>
            <person name="Detter J.C."/>
            <person name="Han C."/>
            <person name="Tapia R."/>
            <person name="Larimer F."/>
            <person name="Land M."/>
            <person name="Hauser L."/>
            <person name="Markowitz V."/>
            <person name="Cheng J.-F."/>
            <person name="Hugenholtz P."/>
            <person name="Woyke T."/>
            <person name="Wu D."/>
            <person name="Spring S."/>
            <person name="Klenk H.-P."/>
            <person name="Eisen J.A."/>
        </authorList>
    </citation>
    <scope>NUCLEOTIDE SEQUENCE [LARGE SCALE GENOMIC DNA]</scope>
    <source>
        <strain evidence="4">DSM 5692</strain>
    </source>
</reference>
<evidence type="ECO:0000313" key="4">
    <source>
        <dbReference type="Proteomes" id="UP000001052"/>
    </source>
</evidence>